<protein>
    <recommendedName>
        <fullName evidence="3">Phage portal protein</fullName>
    </recommendedName>
</protein>
<dbReference type="RefSeq" id="WP_377609855.1">
    <property type="nucleotide sequence ID" value="NZ_JBHUPA010000002.1"/>
</dbReference>
<evidence type="ECO:0008006" key="3">
    <source>
        <dbReference type="Google" id="ProtNLM"/>
    </source>
</evidence>
<name>A0ABW6AWL7_9SPHI</name>
<sequence>MIASIPKNQVRKTYAKVKQYDIQAYDEDNLYPQRMDDILKASSTTFSCVRVYAKFIRGKGFKDTTFYKSVINDEGLTCDKLLRKLSEDFAEYQGFVILVNYNALYQISELYFGPFENYRLGLDETDHAGLIAEYFDWPRKIKNSIKKDDIKWYHPFNPDPVIIEKQVLAAGGWENYNGQIFYYSVDQNGYPLCSFDPVLESVLAEVDSDRTTRNNLKNNFSAKTVYIRKGKFEDEDERQEFLGNLKTFVGPDGSQIMMIETEGETGSGGEDIDAPEIKEIPSALNDKLFEYTDNKVMRKIMRNYLIPAILLSITDGGYFNQQQLQDATRYFNTITVDERILFEEVFRRLGQLFHTTINPSGDYSMMELDDFNLIEDGSANNA</sequence>
<evidence type="ECO:0000313" key="1">
    <source>
        <dbReference type="EMBL" id="MFD2961620.1"/>
    </source>
</evidence>
<gene>
    <name evidence="1" type="ORF">ACFS6J_07485</name>
</gene>
<reference evidence="2" key="1">
    <citation type="journal article" date="2019" name="Int. J. Syst. Evol. Microbiol.">
        <title>The Global Catalogue of Microorganisms (GCM) 10K type strain sequencing project: providing services to taxonomists for standard genome sequencing and annotation.</title>
        <authorList>
            <consortium name="The Broad Institute Genomics Platform"/>
            <consortium name="The Broad Institute Genome Sequencing Center for Infectious Disease"/>
            <person name="Wu L."/>
            <person name="Ma J."/>
        </authorList>
    </citation>
    <scope>NUCLEOTIDE SEQUENCE [LARGE SCALE GENOMIC DNA]</scope>
    <source>
        <strain evidence="2">KCTC 23098</strain>
    </source>
</reference>
<organism evidence="1 2">
    <name type="scientific">Olivibacter jilunii</name>
    <dbReference type="NCBI Taxonomy" id="985016"/>
    <lineage>
        <taxon>Bacteria</taxon>
        <taxon>Pseudomonadati</taxon>
        <taxon>Bacteroidota</taxon>
        <taxon>Sphingobacteriia</taxon>
        <taxon>Sphingobacteriales</taxon>
        <taxon>Sphingobacteriaceae</taxon>
        <taxon>Olivibacter</taxon>
    </lineage>
</organism>
<proteinExistence type="predicted"/>
<evidence type="ECO:0000313" key="2">
    <source>
        <dbReference type="Proteomes" id="UP001597560"/>
    </source>
</evidence>
<comment type="caution">
    <text evidence="1">The sequence shown here is derived from an EMBL/GenBank/DDBJ whole genome shotgun (WGS) entry which is preliminary data.</text>
</comment>
<dbReference type="EMBL" id="JBHUPA010000002">
    <property type="protein sequence ID" value="MFD2961620.1"/>
    <property type="molecule type" value="Genomic_DNA"/>
</dbReference>
<keyword evidence="2" id="KW-1185">Reference proteome</keyword>
<accession>A0ABW6AWL7</accession>
<dbReference type="Proteomes" id="UP001597560">
    <property type="component" value="Unassembled WGS sequence"/>
</dbReference>